<dbReference type="GO" id="GO:0004252">
    <property type="term" value="F:serine-type endopeptidase activity"/>
    <property type="evidence" value="ECO:0007669"/>
    <property type="project" value="InterPro"/>
</dbReference>
<dbReference type="Pfam" id="PF00089">
    <property type="entry name" value="Trypsin"/>
    <property type="match status" value="1"/>
</dbReference>
<reference evidence="4" key="1">
    <citation type="submission" date="2025-08" db="UniProtKB">
        <authorList>
            <consortium name="RefSeq"/>
        </authorList>
    </citation>
    <scope>IDENTIFICATION</scope>
    <source>
        <tissue evidence="4">Entire body</tissue>
    </source>
</reference>
<dbReference type="SUPFAM" id="SSF50494">
    <property type="entry name" value="Trypsin-like serine proteases"/>
    <property type="match status" value="1"/>
</dbReference>
<dbReference type="Gene3D" id="2.40.10.10">
    <property type="entry name" value="Trypsin-like serine proteases"/>
    <property type="match status" value="1"/>
</dbReference>
<dbReference type="KEGG" id="apln:108737008"/>
<dbReference type="InterPro" id="IPR001254">
    <property type="entry name" value="Trypsin_dom"/>
</dbReference>
<organism evidence="3 4">
    <name type="scientific">Agrilus planipennis</name>
    <name type="common">Emerald ash borer</name>
    <name type="synonym">Agrilus marcopoli</name>
    <dbReference type="NCBI Taxonomy" id="224129"/>
    <lineage>
        <taxon>Eukaryota</taxon>
        <taxon>Metazoa</taxon>
        <taxon>Ecdysozoa</taxon>
        <taxon>Arthropoda</taxon>
        <taxon>Hexapoda</taxon>
        <taxon>Insecta</taxon>
        <taxon>Pterygota</taxon>
        <taxon>Neoptera</taxon>
        <taxon>Endopterygota</taxon>
        <taxon>Coleoptera</taxon>
        <taxon>Polyphaga</taxon>
        <taxon>Elateriformia</taxon>
        <taxon>Buprestoidea</taxon>
        <taxon>Buprestidae</taxon>
        <taxon>Agrilinae</taxon>
        <taxon>Agrilus</taxon>
    </lineage>
</organism>
<proteinExistence type="predicted"/>
<keyword evidence="1" id="KW-0812">Transmembrane</keyword>
<evidence type="ECO:0000313" key="3">
    <source>
        <dbReference type="Proteomes" id="UP000192223"/>
    </source>
</evidence>
<feature type="transmembrane region" description="Helical" evidence="1">
    <location>
        <begin position="12"/>
        <end position="33"/>
    </location>
</feature>
<gene>
    <name evidence="4" type="primary">LOC108737008</name>
</gene>
<dbReference type="GeneID" id="108737008"/>
<dbReference type="GO" id="GO:0006508">
    <property type="term" value="P:proteolysis"/>
    <property type="evidence" value="ECO:0007669"/>
    <property type="project" value="InterPro"/>
</dbReference>
<keyword evidence="1" id="KW-0472">Membrane</keyword>
<accession>A0A1W4WYK5</accession>
<evidence type="ECO:0000259" key="2">
    <source>
        <dbReference type="Pfam" id="PF00089"/>
    </source>
</evidence>
<name>A0A1W4WYK5_AGRPL</name>
<dbReference type="InParanoid" id="A0A1W4WYK5"/>
<keyword evidence="1" id="KW-1133">Transmembrane helix</keyword>
<dbReference type="InterPro" id="IPR009003">
    <property type="entry name" value="Peptidase_S1_PA"/>
</dbReference>
<dbReference type="AlphaFoldDB" id="A0A1W4WYK5"/>
<dbReference type="Proteomes" id="UP000192223">
    <property type="component" value="Unplaced"/>
</dbReference>
<dbReference type="InterPro" id="IPR043504">
    <property type="entry name" value="Peptidase_S1_PA_chymotrypsin"/>
</dbReference>
<keyword evidence="3" id="KW-1185">Reference proteome</keyword>
<evidence type="ECO:0000256" key="1">
    <source>
        <dbReference type="SAM" id="Phobius"/>
    </source>
</evidence>
<evidence type="ECO:0000313" key="4">
    <source>
        <dbReference type="RefSeq" id="XP_018325150.1"/>
    </source>
</evidence>
<feature type="domain" description="Peptidase S1" evidence="2">
    <location>
        <begin position="128"/>
        <end position="277"/>
    </location>
</feature>
<dbReference type="RefSeq" id="XP_018325150.1">
    <property type="nucleotide sequence ID" value="XM_018469648.1"/>
</dbReference>
<sequence length="317" mass="35737">MTHLSRQETVLCVVNIILLLLAISMAVCIGFMLPKHIRYDDYVNGAGKTEKEIAKACKCYSKKSIFFTVEGMKGFSNLNRTALLKHPSVKYKSEERLFNHFNCLIDRSVPYLVFALLPEYGDDIMRLKFACVGFIVSQKWVVVSRTCVTESRQWTKLKIRSGTTLWSHGGSIREVVGLGRGSSGELKDLQYLKVDTVFDFNENKEQNVKVLPKYKMPNVSEFYSVGWDRKDSDTVTIEKWGSRPCRGCSQGILTNRQICNGATDGRPLITANGVLVGYLKTRKCREYPGMSVFGDVYGIESGANAKDIEIFGRKCDN</sequence>
<protein>
    <submittedName>
        <fullName evidence="4">Uncharacterized protein LOC108737008</fullName>
    </submittedName>
</protein>